<comment type="caution">
    <text evidence="2">The sequence shown here is derived from an EMBL/GenBank/DDBJ whole genome shotgun (WGS) entry which is preliminary data.</text>
</comment>
<protein>
    <submittedName>
        <fullName evidence="2">Uncharacterized protein</fullName>
    </submittedName>
</protein>
<dbReference type="STRING" id="33968.BMS77_02850"/>
<accession>A0A1X0VGE7</accession>
<evidence type="ECO:0000313" key="2">
    <source>
        <dbReference type="EMBL" id="ORI98761.1"/>
    </source>
</evidence>
<reference evidence="2 3" key="1">
    <citation type="journal article" date="2017" name="Front. Microbiol.">
        <title>Genomic Characterization of Dairy Associated Leuconostoc Species and Diversity of Leuconostocs in Undefined Mixed Mesophilic Starter Cultures.</title>
        <authorList>
            <person name="Frantzen C.A."/>
            <person name="Kot W."/>
            <person name="Pedersen T.B."/>
            <person name="Ardo Y.M."/>
            <person name="Broadbent J.R."/>
            <person name="Neve H."/>
            <person name="Hansen L.H."/>
            <person name="Dal Bello F."/>
            <person name="Ostlie H.M."/>
            <person name="Kleppen H.P."/>
            <person name="Vogensen F.K."/>
            <person name="Holo H."/>
        </authorList>
    </citation>
    <scope>NUCLEOTIDE SEQUENCE [LARGE SCALE GENOMIC DNA]</scope>
    <source>
        <strain evidence="2 3">LMGCF08</strain>
    </source>
</reference>
<organism evidence="2 3">
    <name type="scientific">Leuconostoc pseudomesenteroides</name>
    <dbReference type="NCBI Taxonomy" id="33968"/>
    <lineage>
        <taxon>Bacteria</taxon>
        <taxon>Bacillati</taxon>
        <taxon>Bacillota</taxon>
        <taxon>Bacilli</taxon>
        <taxon>Lactobacillales</taxon>
        <taxon>Lactobacillaceae</taxon>
        <taxon>Leuconostoc</taxon>
    </lineage>
</organism>
<proteinExistence type="predicted"/>
<name>A0A1X0VGE7_LEUPS</name>
<keyword evidence="1" id="KW-0472">Membrane</keyword>
<keyword evidence="1" id="KW-1133">Transmembrane helix</keyword>
<sequence>MYLKNNHRQKGFVLAEAMLALSLMGTFVVFEYDQFHQFQRQHCQLNKELSTLQKEKIDALEAWDKYASE</sequence>
<evidence type="ECO:0000313" key="3">
    <source>
        <dbReference type="Proteomes" id="UP000192288"/>
    </source>
</evidence>
<dbReference type="RefSeq" id="WP_004910184.1">
    <property type="nucleotide sequence ID" value="NZ_MPLS01000001.1"/>
</dbReference>
<dbReference type="AlphaFoldDB" id="A0A1X0VGE7"/>
<evidence type="ECO:0000256" key="1">
    <source>
        <dbReference type="SAM" id="Phobius"/>
    </source>
</evidence>
<gene>
    <name evidence="2" type="ORF">BMR96_00475</name>
</gene>
<keyword evidence="1" id="KW-0812">Transmembrane</keyword>
<dbReference type="EMBL" id="MPLS01000001">
    <property type="protein sequence ID" value="ORI98761.1"/>
    <property type="molecule type" value="Genomic_DNA"/>
</dbReference>
<feature type="transmembrane region" description="Helical" evidence="1">
    <location>
        <begin position="12"/>
        <end position="30"/>
    </location>
</feature>
<dbReference type="Proteomes" id="UP000192288">
    <property type="component" value="Unassembled WGS sequence"/>
</dbReference>